<organism evidence="2 3">
    <name type="scientific">Parathielavia appendiculata</name>
    <dbReference type="NCBI Taxonomy" id="2587402"/>
    <lineage>
        <taxon>Eukaryota</taxon>
        <taxon>Fungi</taxon>
        <taxon>Dikarya</taxon>
        <taxon>Ascomycota</taxon>
        <taxon>Pezizomycotina</taxon>
        <taxon>Sordariomycetes</taxon>
        <taxon>Sordariomycetidae</taxon>
        <taxon>Sordariales</taxon>
        <taxon>Chaetomiaceae</taxon>
        <taxon>Parathielavia</taxon>
    </lineage>
</organism>
<dbReference type="EMBL" id="MU853285">
    <property type="protein sequence ID" value="KAK4118099.1"/>
    <property type="molecule type" value="Genomic_DNA"/>
</dbReference>
<keyword evidence="3" id="KW-1185">Reference proteome</keyword>
<reference evidence="2" key="2">
    <citation type="submission" date="2023-05" db="EMBL/GenBank/DDBJ databases">
        <authorList>
            <consortium name="Lawrence Berkeley National Laboratory"/>
            <person name="Steindorff A."/>
            <person name="Hensen N."/>
            <person name="Bonometti L."/>
            <person name="Westerberg I."/>
            <person name="Brannstrom I.O."/>
            <person name="Guillou S."/>
            <person name="Cros-Aarteil S."/>
            <person name="Calhoun S."/>
            <person name="Haridas S."/>
            <person name="Kuo A."/>
            <person name="Mondo S."/>
            <person name="Pangilinan J."/>
            <person name="Riley R."/>
            <person name="Labutti K."/>
            <person name="Andreopoulos B."/>
            <person name="Lipzen A."/>
            <person name="Chen C."/>
            <person name="Yanf M."/>
            <person name="Daum C."/>
            <person name="Ng V."/>
            <person name="Clum A."/>
            <person name="Ohm R."/>
            <person name="Martin F."/>
            <person name="Silar P."/>
            <person name="Natvig D."/>
            <person name="Lalanne C."/>
            <person name="Gautier V."/>
            <person name="Ament-Velasquez S.L."/>
            <person name="Kruys A."/>
            <person name="Hutchinson M.I."/>
            <person name="Powell A.J."/>
            <person name="Barry K."/>
            <person name="Miller A.N."/>
            <person name="Grigoriev I.V."/>
            <person name="Debuchy R."/>
            <person name="Gladieux P."/>
            <person name="Thoren M.H."/>
            <person name="Johannesson H."/>
        </authorList>
    </citation>
    <scope>NUCLEOTIDE SEQUENCE</scope>
    <source>
        <strain evidence="2">CBS 731.68</strain>
    </source>
</reference>
<keyword evidence="2" id="KW-0489">Methyltransferase</keyword>
<sequence length="236" mass="26140">MDDPLTAARYKAMRWNTPLSERHAGELLEHLNLSTATHIVDIGCGWGELLLRAAAGSGVKATGVDTDPAALDRGRRAAMKRGLDVAFVEQRAEDWQGTADRALCIGSSHTLGGSRAMLARLADIVPRGRVLLGDMCWERTPTEAAHAIFGDDVLQLADMVAMCRETGWEVLHLSTADQREWDDFESRHRAGLREWLLANTDDSRAEGIRAEQDTREHEYLTVYRGVLGFAYLVLGR</sequence>
<evidence type="ECO:0000313" key="3">
    <source>
        <dbReference type="Proteomes" id="UP001302602"/>
    </source>
</evidence>
<protein>
    <submittedName>
        <fullName evidence="2">SAM-dependent methyltransferase</fullName>
    </submittedName>
</protein>
<dbReference type="AlphaFoldDB" id="A0AAN6TPA2"/>
<comment type="caution">
    <text evidence="2">The sequence shown here is derived from an EMBL/GenBank/DDBJ whole genome shotgun (WGS) entry which is preliminary data.</text>
</comment>
<dbReference type="Pfam" id="PF13649">
    <property type="entry name" value="Methyltransf_25"/>
    <property type="match status" value="1"/>
</dbReference>
<dbReference type="RefSeq" id="XP_062641872.1">
    <property type="nucleotide sequence ID" value="XM_062797300.1"/>
</dbReference>
<evidence type="ECO:0000259" key="1">
    <source>
        <dbReference type="Pfam" id="PF13649"/>
    </source>
</evidence>
<gene>
    <name evidence="2" type="ORF">N657DRAFT_694636</name>
</gene>
<dbReference type="Gene3D" id="3.40.50.150">
    <property type="entry name" value="Vaccinia Virus protein VP39"/>
    <property type="match status" value="1"/>
</dbReference>
<dbReference type="InterPro" id="IPR041698">
    <property type="entry name" value="Methyltransf_25"/>
</dbReference>
<name>A0AAN6TPA2_9PEZI</name>
<feature type="domain" description="Methyltransferase" evidence="1">
    <location>
        <begin position="39"/>
        <end position="124"/>
    </location>
</feature>
<dbReference type="GO" id="GO:0032259">
    <property type="term" value="P:methylation"/>
    <property type="evidence" value="ECO:0007669"/>
    <property type="project" value="UniProtKB-KW"/>
</dbReference>
<dbReference type="CDD" id="cd02440">
    <property type="entry name" value="AdoMet_MTases"/>
    <property type="match status" value="1"/>
</dbReference>
<accession>A0AAN6TPA2</accession>
<dbReference type="SUPFAM" id="SSF53335">
    <property type="entry name" value="S-adenosyl-L-methionine-dependent methyltransferases"/>
    <property type="match status" value="1"/>
</dbReference>
<dbReference type="GO" id="GO:0008168">
    <property type="term" value="F:methyltransferase activity"/>
    <property type="evidence" value="ECO:0007669"/>
    <property type="project" value="UniProtKB-KW"/>
</dbReference>
<proteinExistence type="predicted"/>
<dbReference type="Proteomes" id="UP001302602">
    <property type="component" value="Unassembled WGS sequence"/>
</dbReference>
<keyword evidence="2" id="KW-0808">Transferase</keyword>
<evidence type="ECO:0000313" key="2">
    <source>
        <dbReference type="EMBL" id="KAK4118099.1"/>
    </source>
</evidence>
<dbReference type="InterPro" id="IPR029063">
    <property type="entry name" value="SAM-dependent_MTases_sf"/>
</dbReference>
<dbReference type="GeneID" id="87834067"/>
<reference evidence="2" key="1">
    <citation type="journal article" date="2023" name="Mol. Phylogenet. Evol.">
        <title>Genome-scale phylogeny and comparative genomics of the fungal order Sordariales.</title>
        <authorList>
            <person name="Hensen N."/>
            <person name="Bonometti L."/>
            <person name="Westerberg I."/>
            <person name="Brannstrom I.O."/>
            <person name="Guillou S."/>
            <person name="Cros-Aarteil S."/>
            <person name="Calhoun S."/>
            <person name="Haridas S."/>
            <person name="Kuo A."/>
            <person name="Mondo S."/>
            <person name="Pangilinan J."/>
            <person name="Riley R."/>
            <person name="LaButti K."/>
            <person name="Andreopoulos B."/>
            <person name="Lipzen A."/>
            <person name="Chen C."/>
            <person name="Yan M."/>
            <person name="Daum C."/>
            <person name="Ng V."/>
            <person name="Clum A."/>
            <person name="Steindorff A."/>
            <person name="Ohm R.A."/>
            <person name="Martin F."/>
            <person name="Silar P."/>
            <person name="Natvig D.O."/>
            <person name="Lalanne C."/>
            <person name="Gautier V."/>
            <person name="Ament-Velasquez S.L."/>
            <person name="Kruys A."/>
            <person name="Hutchinson M.I."/>
            <person name="Powell A.J."/>
            <person name="Barry K."/>
            <person name="Miller A.N."/>
            <person name="Grigoriev I.V."/>
            <person name="Debuchy R."/>
            <person name="Gladieux P."/>
            <person name="Hiltunen Thoren M."/>
            <person name="Johannesson H."/>
        </authorList>
    </citation>
    <scope>NUCLEOTIDE SEQUENCE</scope>
    <source>
        <strain evidence="2">CBS 731.68</strain>
    </source>
</reference>